<feature type="chain" id="PRO_5047302700" evidence="5">
    <location>
        <begin position="22"/>
        <end position="1815"/>
    </location>
</feature>
<dbReference type="InterPro" id="IPR003609">
    <property type="entry name" value="Pan_app"/>
</dbReference>
<dbReference type="InterPro" id="IPR001599">
    <property type="entry name" value="Macroglobln_a2"/>
</dbReference>
<dbReference type="InterPro" id="IPR000177">
    <property type="entry name" value="Apple"/>
</dbReference>
<dbReference type="Gene3D" id="1.50.10.20">
    <property type="match status" value="1"/>
</dbReference>
<feature type="signal peptide" evidence="5">
    <location>
        <begin position="1"/>
        <end position="21"/>
    </location>
</feature>
<dbReference type="RefSeq" id="WP_377831594.1">
    <property type="nucleotide sequence ID" value="NZ_JBHRSK010000003.1"/>
</dbReference>
<feature type="domain" description="Alpha-2-macroglobulin bait region" evidence="7">
    <location>
        <begin position="953"/>
        <end position="1097"/>
    </location>
</feature>
<dbReference type="InterPro" id="IPR002890">
    <property type="entry name" value="MG2"/>
</dbReference>
<dbReference type="PIRSF" id="PIRSF038980">
    <property type="entry name" value="A2M_bac"/>
    <property type="match status" value="1"/>
</dbReference>
<protein>
    <submittedName>
        <fullName evidence="9">Alpha-2-macroglobulin family protein</fullName>
    </submittedName>
</protein>
<name>A0ABV7ACS9_9RHOB</name>
<dbReference type="InterPro" id="IPR011626">
    <property type="entry name" value="Alpha-macroglobulin_TED"/>
</dbReference>
<dbReference type="PANTHER" id="PTHR40094">
    <property type="entry name" value="ALPHA-2-MACROGLOBULIN HOMOLOG"/>
    <property type="match status" value="1"/>
</dbReference>
<dbReference type="SMART" id="SM01360">
    <property type="entry name" value="A2M"/>
    <property type="match status" value="1"/>
</dbReference>
<dbReference type="InterPro" id="IPR049120">
    <property type="entry name" value="A2M_bMG2"/>
</dbReference>
<evidence type="ECO:0000313" key="10">
    <source>
        <dbReference type="Proteomes" id="UP001595443"/>
    </source>
</evidence>
<dbReference type="Pfam" id="PF14295">
    <property type="entry name" value="PAN_4"/>
    <property type="match status" value="1"/>
</dbReference>
<feature type="domain" description="Alpha-2-macroglobulin" evidence="8">
    <location>
        <begin position="1159"/>
        <end position="1248"/>
    </location>
</feature>
<dbReference type="Pfam" id="PF07703">
    <property type="entry name" value="A2M_BRD"/>
    <property type="match status" value="1"/>
</dbReference>
<dbReference type="InterPro" id="IPR008930">
    <property type="entry name" value="Terpenoid_cyclase/PrenylTrfase"/>
</dbReference>
<dbReference type="CDD" id="cd01100">
    <property type="entry name" value="APPLE_Factor_XI_like"/>
    <property type="match status" value="1"/>
</dbReference>
<dbReference type="SMART" id="SM00223">
    <property type="entry name" value="APPLE"/>
    <property type="match status" value="1"/>
</dbReference>
<dbReference type="Pfam" id="PF00207">
    <property type="entry name" value="A2M"/>
    <property type="match status" value="1"/>
</dbReference>
<proteinExistence type="inferred from homology"/>
<dbReference type="Pfam" id="PF17962">
    <property type="entry name" value="bMG6"/>
    <property type="match status" value="1"/>
</dbReference>
<evidence type="ECO:0000259" key="6">
    <source>
        <dbReference type="SMART" id="SM00223"/>
    </source>
</evidence>
<dbReference type="Gene3D" id="3.50.4.10">
    <property type="entry name" value="Hepatocyte Growth Factor"/>
    <property type="match status" value="1"/>
</dbReference>
<dbReference type="SUPFAM" id="SSF48239">
    <property type="entry name" value="Terpenoid cyclases/Protein prenyltransferases"/>
    <property type="match status" value="1"/>
</dbReference>
<evidence type="ECO:0000256" key="2">
    <source>
        <dbReference type="ARBA" id="ARBA00022729"/>
    </source>
</evidence>
<dbReference type="Pfam" id="PF17972">
    <property type="entry name" value="bMG5"/>
    <property type="match status" value="1"/>
</dbReference>
<gene>
    <name evidence="9" type="ORF">ACFOES_02560</name>
</gene>
<dbReference type="InterPro" id="IPR051802">
    <property type="entry name" value="YfhM-like"/>
</dbReference>
<dbReference type="SMART" id="SM01359">
    <property type="entry name" value="A2M_N_2"/>
    <property type="match status" value="1"/>
</dbReference>
<dbReference type="InterPro" id="IPR041203">
    <property type="entry name" value="Bact_A2M_MG5"/>
</dbReference>
<dbReference type="Pfam" id="PF21142">
    <property type="entry name" value="A2M_bMG2"/>
    <property type="match status" value="1"/>
</dbReference>
<dbReference type="Pfam" id="PF11974">
    <property type="entry name" value="bMG3"/>
    <property type="match status" value="1"/>
</dbReference>
<dbReference type="CDD" id="cd02891">
    <property type="entry name" value="A2M_like"/>
    <property type="match status" value="1"/>
</dbReference>
<keyword evidence="3" id="KW-0677">Repeat</keyword>
<dbReference type="Proteomes" id="UP001595443">
    <property type="component" value="Unassembled WGS sequence"/>
</dbReference>
<keyword evidence="4" id="KW-1015">Disulfide bond</keyword>
<dbReference type="EMBL" id="JBHRSK010000003">
    <property type="protein sequence ID" value="MFC2966965.1"/>
    <property type="molecule type" value="Genomic_DNA"/>
</dbReference>
<dbReference type="Pfam" id="PF17973">
    <property type="entry name" value="bMG10"/>
    <property type="match status" value="1"/>
</dbReference>
<dbReference type="PANTHER" id="PTHR40094:SF1">
    <property type="entry name" value="UBIQUITIN DOMAIN-CONTAINING PROTEIN"/>
    <property type="match status" value="1"/>
</dbReference>
<feature type="domain" description="Apple" evidence="6">
    <location>
        <begin position="33"/>
        <end position="95"/>
    </location>
</feature>
<dbReference type="SMART" id="SM01419">
    <property type="entry name" value="Thiol-ester_cl"/>
    <property type="match status" value="1"/>
</dbReference>
<evidence type="ECO:0000313" key="9">
    <source>
        <dbReference type="EMBL" id="MFC2966965.1"/>
    </source>
</evidence>
<dbReference type="InterPro" id="IPR041246">
    <property type="entry name" value="Bact_MG10"/>
</dbReference>
<accession>A0ABV7ACS9</accession>
<keyword evidence="10" id="KW-1185">Reference proteome</keyword>
<evidence type="ECO:0000259" key="8">
    <source>
        <dbReference type="SMART" id="SM01360"/>
    </source>
</evidence>
<dbReference type="InterPro" id="IPR011625">
    <property type="entry name" value="A2M_N_BRD"/>
</dbReference>
<dbReference type="Gene3D" id="2.60.40.1930">
    <property type="match status" value="1"/>
</dbReference>
<dbReference type="InterPro" id="IPR021868">
    <property type="entry name" value="Alpha_2_Macroglob_MG3"/>
</dbReference>
<dbReference type="InterPro" id="IPR047565">
    <property type="entry name" value="Alpha-macroglob_thiol-ester_cl"/>
</dbReference>
<dbReference type="Pfam" id="PF01835">
    <property type="entry name" value="MG2"/>
    <property type="match status" value="1"/>
</dbReference>
<dbReference type="InterPro" id="IPR026284">
    <property type="entry name" value="A2MG_proteobact"/>
</dbReference>
<evidence type="ECO:0000256" key="1">
    <source>
        <dbReference type="ARBA" id="ARBA00010556"/>
    </source>
</evidence>
<organism evidence="9 10">
    <name type="scientific">Acidimangrovimonas pyrenivorans</name>
    <dbReference type="NCBI Taxonomy" id="2030798"/>
    <lineage>
        <taxon>Bacteria</taxon>
        <taxon>Pseudomonadati</taxon>
        <taxon>Pseudomonadota</taxon>
        <taxon>Alphaproteobacteria</taxon>
        <taxon>Rhodobacterales</taxon>
        <taxon>Paracoccaceae</taxon>
        <taxon>Acidimangrovimonas</taxon>
    </lineage>
</organism>
<comment type="caution">
    <text evidence="9">The sequence shown here is derived from an EMBL/GenBank/DDBJ whole genome shotgun (WGS) entry which is preliminary data.</text>
</comment>
<reference evidence="10" key="1">
    <citation type="journal article" date="2019" name="Int. J. Syst. Evol. Microbiol.">
        <title>The Global Catalogue of Microorganisms (GCM) 10K type strain sequencing project: providing services to taxonomists for standard genome sequencing and annotation.</title>
        <authorList>
            <consortium name="The Broad Institute Genomics Platform"/>
            <consortium name="The Broad Institute Genome Sequencing Center for Infectious Disease"/>
            <person name="Wu L."/>
            <person name="Ma J."/>
        </authorList>
    </citation>
    <scope>NUCLEOTIDE SEQUENCE [LARGE SCALE GENOMIC DNA]</scope>
    <source>
        <strain evidence="10">KCTC 62192</strain>
    </source>
</reference>
<dbReference type="InterPro" id="IPR041462">
    <property type="entry name" value="Bact_A2M_MG6"/>
</dbReference>
<evidence type="ECO:0000256" key="4">
    <source>
        <dbReference type="ARBA" id="ARBA00023157"/>
    </source>
</evidence>
<evidence type="ECO:0000256" key="5">
    <source>
        <dbReference type="SAM" id="SignalP"/>
    </source>
</evidence>
<sequence>MRGFLTALLVALTVLTLPAHADDSPIPQRRLVLSNDIDFPGGDIGKIFDTTIDACERACLANPDCHAFTFNLRAGACFPKTGVEQTIPFAGALSGRVIDTPKAVLARAVTRRAELSFLRGRDLDVALKQARGLADRLVTGEWTARQLLDSARAAEKAGNPDAAARYTGAALNLTDAADQWVDYGRLLLAAQYNSKRLSRSEYRSRALSAAINGYLRADGKPVRASALAVMAQALEQLGRGRDMIAPLRLAQSLQPRDDIAALLETAIGKYGFRITGHEVQSDSASPRICADFSEALVSAGVDYAPFVQLPDTGLSVEAEGRQLCVSGVEHGRRYQLTFRKGLPAKSGESLVKPVTLTLYVRDRSPSVRFPGRAYVLPRAGTAALPVKTVNVEHLELSLARVSDRNLIRAIQDDYLGKPMSRYQLRNFGSDMAENVWKGTADVAMEVNRDMTTRLPMEDALKGLPAGVYALTATIPGADPYDTPAATQWFVISDLGLTTMSGVDGLHVFVRSLGTAKADAGVEVQLISRSNRVLGTATTDATGYASFPAGLTRGTGGAAPALIEAKAADDIAFLSLTDPEFDLSDRGVAGHEPAPPIDVFLTTDRGAYRAGETVHATALTRDAEAGAITGLPLTARLSRPDGVEYSRTLAQDAGAGGHVFTLPIAGTAPRGVWRLDILADPDAPPLASQTVLVEDFLPERIDFSLKLPEAPIRLGDRPSLTIAAKYLFGAPGADLSVEGEAQIAAADGLAAFPGYRFGRYDAPFSAVATSLPSGNTTDAAGNLALPVNLPEVQDPARPLKLTVTARVAEGSGRPVERRVTRALTPSTPMIGIKPLFDDVVAENGTARFDVIAVGPQETTVPMTVKWTVNRVVTRYQWYRSYGDWHWEPMTTRTRIATGTAELRADTPLQVSAPVTWGQYEIRVAREGMPYAASSVDFYAGWYAPATGKDTPDQLKVSLYQPDFKPGDTARLRIVPRAAGTALVTVLSNRLIWRQAVEVPAGASEIPIPVTKDWGAGAYVTASLIRPMDAAAGHNPARALGLTYARVNPGPRQLTASIEAPEEAAPRGPLDVAVKVDGVQPGETAYVTLAAVDVGILNLTAFKAPDPSDHYFGQRKLGVGIRDLYGRLIDGMNGAMGQVRSGGDAAAQAKLMSPPPTEKLVAFFVGPVTVGADGLAHATFDLPSFNGTVRLMAVAWSKTGVGQASRDVLVRDPVVVTASLPRFLAPGDGSRLLLEVHHAKGPAGRVGLDVTSTGVQIGTVPSGFDLAEHGQKNLSIPITAEEVGNQTIDVTLTTPGGQRLTKTLNLPVEVNDPSVTRVSRFSLAAGKDFSLTRDVFTGLRPGTGQVTMAVGPIARFDAPGLLETLNRYPYGCTEQLTSKALPLLYFEDVAKVMGLGTRADLRKRIETAVTAVLTNQSSNGAFGLWRPGSGDLWLDAYVTDFLSRARAQGFKVPDVAFRAALDNLRNQINYAPDFDKNGGPYAYALMVLAREGAAAVGDLRYYADVKAGAFDTPIAAAQLGAALAAYGDQTRADAMFRRAARMVEQEPATGGLFQTWRADYGTARRDAAAVLALAGEAGSKVVDDSALIEKIAARPGALNVSTQEATWALLATHALIDRAGAEGFTVDGAPVDGPLIRVAEDRTLQPVTVHNGSQSKAVLTLTTFGVPQQPGKPGGNGYAIKRSYYTLDGKPADIATVKAGTRLVTVLEVTPFGKGEARLMVDDPLPAGFEIDNPHLIRGGDVGALDWLKTEDDVSHSEFRRDRFLAQVDRRGPASFRLAYIVRAVSPGTFHHPAASVEDMYRPAFRAHGATGTVTVQ</sequence>
<keyword evidence="2 5" id="KW-0732">Signal</keyword>
<evidence type="ECO:0000256" key="3">
    <source>
        <dbReference type="ARBA" id="ARBA00022737"/>
    </source>
</evidence>
<evidence type="ECO:0000259" key="7">
    <source>
        <dbReference type="SMART" id="SM01359"/>
    </source>
</evidence>
<dbReference type="Pfam" id="PF07678">
    <property type="entry name" value="TED_complement"/>
    <property type="match status" value="1"/>
</dbReference>
<comment type="similarity">
    <text evidence="1">Belongs to the protease inhibitor I39 (alpha-2-macroglobulin) family. Bacterial alpha-2-macroglobulin subfamily.</text>
</comment>